<comment type="caution">
    <text evidence="2">The sequence shown here is derived from an EMBL/GenBank/DDBJ whole genome shotgun (WGS) entry which is preliminary data.</text>
</comment>
<organism evidence="2 3">
    <name type="scientific">Streptococcus pneumoniae</name>
    <dbReference type="NCBI Taxonomy" id="1313"/>
    <lineage>
        <taxon>Bacteria</taxon>
        <taxon>Bacillati</taxon>
        <taxon>Bacillota</taxon>
        <taxon>Bacilli</taxon>
        <taxon>Lactobacillales</taxon>
        <taxon>Streptococcaceae</taxon>
        <taxon>Streptococcus</taxon>
    </lineage>
</organism>
<evidence type="ECO:0000313" key="2">
    <source>
        <dbReference type="EMBL" id="MTV78308.1"/>
    </source>
</evidence>
<dbReference type="Pfam" id="PF00535">
    <property type="entry name" value="Glycos_transf_2"/>
    <property type="match status" value="1"/>
</dbReference>
<accession>A0AAW9WA53</accession>
<dbReference type="RefSeq" id="WP_155459116.1">
    <property type="nucleotide sequence ID" value="NZ_WNHN01000946.1"/>
</dbReference>
<evidence type="ECO:0000313" key="3">
    <source>
        <dbReference type="Proteomes" id="UP000729182"/>
    </source>
</evidence>
<evidence type="ECO:0000259" key="1">
    <source>
        <dbReference type="Pfam" id="PF00535"/>
    </source>
</evidence>
<dbReference type="Gene3D" id="3.90.550.10">
    <property type="entry name" value="Spore Coat Polysaccharide Biosynthesis Protein SpsA, Chain A"/>
    <property type="match status" value="1"/>
</dbReference>
<feature type="non-terminal residue" evidence="2">
    <location>
        <position position="76"/>
    </location>
</feature>
<dbReference type="EMBL" id="WNHN01000946">
    <property type="protein sequence ID" value="MTV78308.1"/>
    <property type="molecule type" value="Genomic_DNA"/>
</dbReference>
<name>A0AAW9WA53_STREE</name>
<sequence>MSKVTIVIPARYEIYLQETIDDIFNKARGDIEVIVVLDNYWPDPPIRDHENLTLVHWGGRRGMRAAINAGAELGKG</sequence>
<feature type="domain" description="Glycosyltransferase 2-like" evidence="1">
    <location>
        <begin position="5"/>
        <end position="73"/>
    </location>
</feature>
<dbReference type="InterPro" id="IPR001173">
    <property type="entry name" value="Glyco_trans_2-like"/>
</dbReference>
<dbReference type="Proteomes" id="UP000729182">
    <property type="component" value="Unassembled WGS sequence"/>
</dbReference>
<dbReference type="InterPro" id="IPR029044">
    <property type="entry name" value="Nucleotide-diphossugar_trans"/>
</dbReference>
<protein>
    <submittedName>
        <fullName evidence="2">Glycosyltransferase</fullName>
    </submittedName>
</protein>
<dbReference type="CDD" id="cd00761">
    <property type="entry name" value="Glyco_tranf_GTA_type"/>
    <property type="match status" value="1"/>
</dbReference>
<dbReference type="SUPFAM" id="SSF53448">
    <property type="entry name" value="Nucleotide-diphospho-sugar transferases"/>
    <property type="match status" value="1"/>
</dbReference>
<gene>
    <name evidence="2" type="ORF">GM535_13935</name>
</gene>
<proteinExistence type="predicted"/>
<reference evidence="2" key="1">
    <citation type="submission" date="2019-11" db="EMBL/GenBank/DDBJ databases">
        <title>Growth characteristics of pneumococcus vary with the chemical composition of the capsule and with environmental conditions.</title>
        <authorList>
            <person name="Tothpal A."/>
            <person name="Desobry K."/>
            <person name="Joshi S."/>
            <person name="Wyllie A.L."/>
            <person name="Weinberger D.M."/>
        </authorList>
    </citation>
    <scope>NUCLEOTIDE SEQUENCE</scope>
    <source>
        <strain evidence="2">Pnumococcus10A</strain>
    </source>
</reference>
<dbReference type="AlphaFoldDB" id="A0AAW9WA53"/>